<dbReference type="Pfam" id="PF00563">
    <property type="entry name" value="EAL"/>
    <property type="match status" value="1"/>
</dbReference>
<dbReference type="InterPro" id="IPR001633">
    <property type="entry name" value="EAL_dom"/>
</dbReference>
<evidence type="ECO:0000313" key="4">
    <source>
        <dbReference type="EMBL" id="WAE53302.1"/>
    </source>
</evidence>
<dbReference type="InterPro" id="IPR000160">
    <property type="entry name" value="GGDEF_dom"/>
</dbReference>
<dbReference type="InterPro" id="IPR029787">
    <property type="entry name" value="Nucleotide_cyclase"/>
</dbReference>
<dbReference type="SUPFAM" id="SSF55073">
    <property type="entry name" value="Nucleotide cyclase"/>
    <property type="match status" value="1"/>
</dbReference>
<dbReference type="Gene3D" id="3.20.20.450">
    <property type="entry name" value="EAL domain"/>
    <property type="match status" value="1"/>
</dbReference>
<feature type="transmembrane region" description="Helical" evidence="1">
    <location>
        <begin position="189"/>
        <end position="207"/>
    </location>
</feature>
<dbReference type="PANTHER" id="PTHR44757">
    <property type="entry name" value="DIGUANYLATE CYCLASE DGCP"/>
    <property type="match status" value="1"/>
</dbReference>
<dbReference type="RefSeq" id="WP_267932128.1">
    <property type="nucleotide sequence ID" value="NZ_CP113257.1"/>
</dbReference>
<sequence>MPLTPSSGSANPPRQLWASLLTVALTGLLVLVYLLSSLLDFRGSPVWFPLPLHIVMETFAITVAILVFAVAWHSQQPVHLSNPLLACSFLAIALLDMAHTLSYQGMPLWVTPASPEKAIAFWLVSRFVLALTLLAIACRLCRRCVTLPRYVLLLSALGLVALVGYLQLFQPQLWPRTFIGGQGLTAFKVSMEWLLIALFALAAWLFWRNRAESDAAYFDGLLAATLISILAELCFTAYTSVNSFYSLLGHAYKIVSYCFIYQVVFVSSVRAPYQRLAIEMSERVAAQQRADYVTYFDSLTGLPNLSLLEERTRQAIAAAHSLKGAVAVLYIDIDHFKMVNDSFGRAFGDELLCITGSRLRAVLPDSAVLARAGGDEFVVLLADPRDADGASAVVQRVLERLGEPFMIQKQQMVVSISVGVAVGPDDGMDFTCLLRNAEMAMYKAKEAGRRTWCYYNPELDTEMRGRLLLINGLRLAIERQELLLEYQLQLDLGSGKVVGAEALVRWQHPQWGLLSPGRFIPAAEQSGLIVDLGKWIILEACLQAARWRAEGLDVPQVAVNVAAVQLHQGSLVDTVAAALEQSGLPAAALELELTESSLVENTEQVMATLARLKGLGVKLAIDDFGTGYSCLAYLRRLSVDTLKIDRSFVSDLATEDGHAIVAAIIQMSESLGLNTLAEGVENAETAAELRRLGCRQVQGFLYARPARAAQLPDAIASLSS</sequence>
<dbReference type="EMBL" id="CP113257">
    <property type="protein sequence ID" value="WAE53302.1"/>
    <property type="molecule type" value="Genomic_DNA"/>
</dbReference>
<dbReference type="NCBIfam" id="TIGR00254">
    <property type="entry name" value="GGDEF"/>
    <property type="match status" value="1"/>
</dbReference>
<dbReference type="SMART" id="SM00267">
    <property type="entry name" value="GGDEF"/>
    <property type="match status" value="1"/>
</dbReference>
<dbReference type="SUPFAM" id="SSF141868">
    <property type="entry name" value="EAL domain-like"/>
    <property type="match status" value="1"/>
</dbReference>
<dbReference type="InterPro" id="IPR052155">
    <property type="entry name" value="Biofilm_reg_signaling"/>
</dbReference>
<dbReference type="PROSITE" id="PS50883">
    <property type="entry name" value="EAL"/>
    <property type="match status" value="1"/>
</dbReference>
<feature type="transmembrane region" description="Helical" evidence="1">
    <location>
        <begin position="47"/>
        <end position="72"/>
    </location>
</feature>
<dbReference type="Pfam" id="PF17159">
    <property type="entry name" value="MASE3"/>
    <property type="match status" value="1"/>
</dbReference>
<feature type="domain" description="GGDEF" evidence="3">
    <location>
        <begin position="324"/>
        <end position="457"/>
    </location>
</feature>
<feature type="transmembrane region" description="Helical" evidence="1">
    <location>
        <begin position="16"/>
        <end position="35"/>
    </location>
</feature>
<dbReference type="Pfam" id="PF00990">
    <property type="entry name" value="GGDEF"/>
    <property type="match status" value="1"/>
</dbReference>
<feature type="transmembrane region" description="Helical" evidence="1">
    <location>
        <begin position="84"/>
        <end position="106"/>
    </location>
</feature>
<evidence type="ECO:0000313" key="5">
    <source>
        <dbReference type="Proteomes" id="UP001164632"/>
    </source>
</evidence>
<feature type="transmembrane region" description="Helical" evidence="1">
    <location>
        <begin position="118"/>
        <end position="138"/>
    </location>
</feature>
<name>A0AA47E3B1_9GAMM</name>
<dbReference type="PROSITE" id="PS50887">
    <property type="entry name" value="GGDEF"/>
    <property type="match status" value="1"/>
</dbReference>
<accession>A0AA47E3B1</accession>
<dbReference type="Gene3D" id="3.30.70.270">
    <property type="match status" value="1"/>
</dbReference>
<evidence type="ECO:0000259" key="3">
    <source>
        <dbReference type="PROSITE" id="PS50887"/>
    </source>
</evidence>
<dbReference type="InterPro" id="IPR043128">
    <property type="entry name" value="Rev_trsase/Diguanyl_cyclase"/>
</dbReference>
<dbReference type="InterPro" id="IPR033425">
    <property type="entry name" value="MASE3"/>
</dbReference>
<evidence type="ECO:0000259" key="2">
    <source>
        <dbReference type="PROSITE" id="PS50883"/>
    </source>
</evidence>
<dbReference type="SMART" id="SM00052">
    <property type="entry name" value="EAL"/>
    <property type="match status" value="1"/>
</dbReference>
<protein>
    <submittedName>
        <fullName evidence="4">EAL domain-containing protein</fullName>
    </submittedName>
</protein>
<dbReference type="CDD" id="cd01949">
    <property type="entry name" value="GGDEF"/>
    <property type="match status" value="1"/>
</dbReference>
<proteinExistence type="predicted"/>
<keyword evidence="1" id="KW-1133">Transmembrane helix</keyword>
<feature type="domain" description="EAL" evidence="2">
    <location>
        <begin position="466"/>
        <end position="719"/>
    </location>
</feature>
<dbReference type="AlphaFoldDB" id="A0AA47E3B1"/>
<evidence type="ECO:0000256" key="1">
    <source>
        <dbReference type="SAM" id="Phobius"/>
    </source>
</evidence>
<keyword evidence="1" id="KW-0472">Membrane</keyword>
<reference evidence="4" key="1">
    <citation type="submission" date="2022-11" db="EMBL/GenBank/DDBJ databases">
        <title>Genomic of Pseudomonas TF18.</title>
        <authorList>
            <person name="Liu T."/>
        </authorList>
    </citation>
    <scope>NUCLEOTIDE SEQUENCE</scope>
    <source>
        <strain evidence="4">TF18</strain>
    </source>
</reference>
<dbReference type="Proteomes" id="UP001164632">
    <property type="component" value="Chromosome"/>
</dbReference>
<dbReference type="CDD" id="cd01948">
    <property type="entry name" value="EAL"/>
    <property type="match status" value="1"/>
</dbReference>
<dbReference type="PANTHER" id="PTHR44757:SF2">
    <property type="entry name" value="BIOFILM ARCHITECTURE MAINTENANCE PROTEIN MBAA"/>
    <property type="match status" value="1"/>
</dbReference>
<feature type="transmembrane region" description="Helical" evidence="1">
    <location>
        <begin position="216"/>
        <end position="238"/>
    </location>
</feature>
<keyword evidence="1" id="KW-0812">Transmembrane</keyword>
<organism evidence="4 5">
    <name type="scientific">Stutzerimonas frequens</name>
    <dbReference type="NCBI Taxonomy" id="2968969"/>
    <lineage>
        <taxon>Bacteria</taxon>
        <taxon>Pseudomonadati</taxon>
        <taxon>Pseudomonadota</taxon>
        <taxon>Gammaproteobacteria</taxon>
        <taxon>Pseudomonadales</taxon>
        <taxon>Pseudomonadaceae</taxon>
        <taxon>Stutzerimonas</taxon>
    </lineage>
</organism>
<gene>
    <name evidence="4" type="ORF">OSV15_03640</name>
</gene>
<dbReference type="InterPro" id="IPR035919">
    <property type="entry name" value="EAL_sf"/>
</dbReference>
<feature type="transmembrane region" description="Helical" evidence="1">
    <location>
        <begin position="150"/>
        <end position="169"/>
    </location>
</feature>